<dbReference type="RefSeq" id="WP_067973751.1">
    <property type="nucleotide sequence ID" value="NZ_CAJHKM010000005.1"/>
</dbReference>
<accession>A0A0X8FB12</accession>
<evidence type="ECO:0000313" key="5">
    <source>
        <dbReference type="Proteomes" id="UP000234239"/>
    </source>
</evidence>
<dbReference type="KEGG" id="asan:AWM72_04280"/>
<reference evidence="4" key="2">
    <citation type="submission" date="2016-01" db="EMBL/GenBank/DDBJ databases">
        <title>Six Aerococcus type strain genome sequencing and assembly using PacBio and Illumina Hiseq.</title>
        <authorList>
            <person name="Carkaci D."/>
            <person name="Dargis R."/>
            <person name="Nielsen X.C."/>
            <person name="Skovgaard O."/>
            <person name="Fuursted K."/>
            <person name="Christensen J.J."/>
        </authorList>
    </citation>
    <scope>NUCLEOTIDE SEQUENCE [LARGE SCALE GENOMIC DNA]</scope>
    <source>
        <strain evidence="4">CCUG43001</strain>
    </source>
</reference>
<reference evidence="3 5" key="3">
    <citation type="submission" date="2017-12" db="EMBL/GenBank/DDBJ databases">
        <title>Phylogenetic diversity of female urinary microbiome.</title>
        <authorList>
            <person name="Thomas-White K."/>
            <person name="Wolfe A.J."/>
        </authorList>
    </citation>
    <scope>NUCLEOTIDE SEQUENCE [LARGE SCALE GENOMIC DNA]</scope>
    <source>
        <strain evidence="3 5">UMB0139</strain>
    </source>
</reference>
<evidence type="ECO:0000313" key="2">
    <source>
        <dbReference type="EMBL" id="AMB94034.1"/>
    </source>
</evidence>
<dbReference type="GeneID" id="92903287"/>
<gene>
    <name evidence="2" type="ORF">AWM72_04280</name>
    <name evidence="3" type="ORF">CYJ28_09280</name>
</gene>
<dbReference type="EMBL" id="CP014160">
    <property type="protein sequence ID" value="AMB94034.1"/>
    <property type="molecule type" value="Genomic_DNA"/>
</dbReference>
<organism evidence="2 4">
    <name type="scientific">Aerococcus sanguinicola</name>
    <dbReference type="NCBI Taxonomy" id="119206"/>
    <lineage>
        <taxon>Bacteria</taxon>
        <taxon>Bacillati</taxon>
        <taxon>Bacillota</taxon>
        <taxon>Bacilli</taxon>
        <taxon>Lactobacillales</taxon>
        <taxon>Aerococcaceae</taxon>
        <taxon>Aerococcus</taxon>
    </lineage>
</organism>
<sequence>MLGVSRNKGKPRLHVSDLRKHSKAALASPTEGCEGARVEEEPLLRDRTRLKGVRAGAQLDQSPIGLADCGLGAFNPQLSHSSVGCQAPAPNQGD</sequence>
<dbReference type="AlphaFoldDB" id="A0A0X8FB12"/>
<feature type="region of interest" description="Disordered" evidence="1">
    <location>
        <begin position="1"/>
        <end position="40"/>
    </location>
</feature>
<dbReference type="Proteomes" id="UP000069912">
    <property type="component" value="Chromosome"/>
</dbReference>
<keyword evidence="4" id="KW-1185">Reference proteome</keyword>
<evidence type="ECO:0000256" key="1">
    <source>
        <dbReference type="SAM" id="MobiDB-lite"/>
    </source>
</evidence>
<evidence type="ECO:0000313" key="4">
    <source>
        <dbReference type="Proteomes" id="UP000069912"/>
    </source>
</evidence>
<reference evidence="2 4" key="1">
    <citation type="journal article" date="2016" name="Genome Announc.">
        <title>Complete Genome Sequences of Aerococcus christensenii CCUG 28831T, Aerococcus sanguinicola CCUG 43001T, Aerococcus urinae CCUG 36881T, Aerococcus urinaeequi CCUG 28094T, Aerococcus urinaehominis CCUG 42038 BT, and Aerococcus viridans CCUG 4311T.</title>
        <authorList>
            <person name="Carkaci D."/>
            <person name="Dargis R."/>
            <person name="Nielsen X.C."/>
            <person name="Skovgaard O."/>
            <person name="Fuursted K."/>
            <person name="Christensen J.J."/>
        </authorList>
    </citation>
    <scope>NUCLEOTIDE SEQUENCE [LARGE SCALE GENOMIC DNA]</scope>
    <source>
        <strain evidence="2 4">CCUG43001</strain>
    </source>
</reference>
<protein>
    <submittedName>
        <fullName evidence="2">Uncharacterized protein</fullName>
    </submittedName>
</protein>
<dbReference type="Proteomes" id="UP000234239">
    <property type="component" value="Unassembled WGS sequence"/>
</dbReference>
<name>A0A0X8FB12_9LACT</name>
<proteinExistence type="predicted"/>
<dbReference type="EMBL" id="PKGY01000006">
    <property type="protein sequence ID" value="PKZ20803.1"/>
    <property type="molecule type" value="Genomic_DNA"/>
</dbReference>
<evidence type="ECO:0000313" key="3">
    <source>
        <dbReference type="EMBL" id="PKZ20803.1"/>
    </source>
</evidence>